<dbReference type="InterPro" id="IPR026444">
    <property type="entry name" value="Secre_tail"/>
</dbReference>
<dbReference type="EMBL" id="BAABCW010000028">
    <property type="protein sequence ID" value="GAA3522176.1"/>
    <property type="molecule type" value="Genomic_DNA"/>
</dbReference>
<dbReference type="Pfam" id="PF00150">
    <property type="entry name" value="Cellulase"/>
    <property type="match status" value="1"/>
</dbReference>
<dbReference type="EC" id="3.2.1.4" evidence="2"/>
<evidence type="ECO:0000256" key="8">
    <source>
        <dbReference type="ARBA" id="ARBA00023326"/>
    </source>
</evidence>
<evidence type="ECO:0000313" key="10">
    <source>
        <dbReference type="EMBL" id="GAA3522176.1"/>
    </source>
</evidence>
<evidence type="ECO:0000256" key="1">
    <source>
        <dbReference type="ARBA" id="ARBA00000966"/>
    </source>
</evidence>
<dbReference type="SUPFAM" id="SSF51445">
    <property type="entry name" value="(Trans)glycosidases"/>
    <property type="match status" value="1"/>
</dbReference>
<keyword evidence="11" id="KW-1185">Reference proteome</keyword>
<evidence type="ECO:0000256" key="2">
    <source>
        <dbReference type="ARBA" id="ARBA00012601"/>
    </source>
</evidence>
<organism evidence="10 11">
    <name type="scientific">Aquimarina addita</name>
    <dbReference type="NCBI Taxonomy" id="870485"/>
    <lineage>
        <taxon>Bacteria</taxon>
        <taxon>Pseudomonadati</taxon>
        <taxon>Bacteroidota</taxon>
        <taxon>Flavobacteriia</taxon>
        <taxon>Flavobacteriales</taxon>
        <taxon>Flavobacteriaceae</taxon>
        <taxon>Aquimarina</taxon>
    </lineage>
</organism>
<comment type="catalytic activity">
    <reaction evidence="1">
        <text>Endohydrolysis of (1-&gt;4)-beta-D-glucosidic linkages in cellulose, lichenin and cereal beta-D-glucans.</text>
        <dbReference type="EC" id="3.2.1.4"/>
    </reaction>
</comment>
<dbReference type="Proteomes" id="UP001500459">
    <property type="component" value="Unassembled WGS sequence"/>
</dbReference>
<protein>
    <recommendedName>
        <fullName evidence="2">cellulase</fullName>
        <ecNumber evidence="2">3.2.1.4</ecNumber>
    </recommendedName>
</protein>
<evidence type="ECO:0000313" key="11">
    <source>
        <dbReference type="Proteomes" id="UP001500459"/>
    </source>
</evidence>
<dbReference type="InterPro" id="IPR035986">
    <property type="entry name" value="PKD_dom_sf"/>
</dbReference>
<proteinExistence type="predicted"/>
<evidence type="ECO:0000256" key="3">
    <source>
        <dbReference type="ARBA" id="ARBA00022729"/>
    </source>
</evidence>
<dbReference type="SUPFAM" id="SSF49299">
    <property type="entry name" value="PKD domain"/>
    <property type="match status" value="2"/>
</dbReference>
<keyword evidence="3" id="KW-0732">Signal</keyword>
<dbReference type="Pfam" id="PF18911">
    <property type="entry name" value="PKD_4"/>
    <property type="match status" value="2"/>
</dbReference>
<dbReference type="CDD" id="cd00146">
    <property type="entry name" value="PKD"/>
    <property type="match status" value="2"/>
</dbReference>
<keyword evidence="6" id="KW-0119">Carbohydrate metabolism</keyword>
<dbReference type="Gene3D" id="3.20.20.80">
    <property type="entry name" value="Glycosidases"/>
    <property type="match status" value="1"/>
</dbReference>
<name>A0ABP6UWI9_9FLAO</name>
<keyword evidence="4" id="KW-0378">Hydrolase</keyword>
<dbReference type="InterPro" id="IPR017853">
    <property type="entry name" value="GH"/>
</dbReference>
<dbReference type="InterPro" id="IPR000601">
    <property type="entry name" value="PKD_dom"/>
</dbReference>
<evidence type="ECO:0000256" key="4">
    <source>
        <dbReference type="ARBA" id="ARBA00022801"/>
    </source>
</evidence>
<dbReference type="InterPro" id="IPR001547">
    <property type="entry name" value="Glyco_hydro_5"/>
</dbReference>
<dbReference type="InterPro" id="IPR013783">
    <property type="entry name" value="Ig-like_fold"/>
</dbReference>
<evidence type="ECO:0000256" key="5">
    <source>
        <dbReference type="ARBA" id="ARBA00023001"/>
    </source>
</evidence>
<keyword evidence="5" id="KW-0136">Cellulose degradation</keyword>
<evidence type="ECO:0000256" key="7">
    <source>
        <dbReference type="ARBA" id="ARBA00023295"/>
    </source>
</evidence>
<dbReference type="PROSITE" id="PS50093">
    <property type="entry name" value="PKD"/>
    <property type="match status" value="2"/>
</dbReference>
<reference evidence="11" key="1">
    <citation type="journal article" date="2019" name="Int. J. Syst. Evol. Microbiol.">
        <title>The Global Catalogue of Microorganisms (GCM) 10K type strain sequencing project: providing services to taxonomists for standard genome sequencing and annotation.</title>
        <authorList>
            <consortium name="The Broad Institute Genomics Platform"/>
            <consortium name="The Broad Institute Genome Sequencing Center for Infectious Disease"/>
            <person name="Wu L."/>
            <person name="Ma J."/>
        </authorList>
    </citation>
    <scope>NUCLEOTIDE SEQUENCE [LARGE SCALE GENOMIC DNA]</scope>
    <source>
        <strain evidence="11">JCM 17106</strain>
    </source>
</reference>
<dbReference type="NCBIfam" id="TIGR04183">
    <property type="entry name" value="Por_Secre_tail"/>
    <property type="match status" value="1"/>
</dbReference>
<evidence type="ECO:0000259" key="9">
    <source>
        <dbReference type="PROSITE" id="PS50093"/>
    </source>
</evidence>
<dbReference type="RefSeq" id="WP_344930665.1">
    <property type="nucleotide sequence ID" value="NZ_BAABCW010000028.1"/>
</dbReference>
<dbReference type="SMART" id="SM00089">
    <property type="entry name" value="PKD"/>
    <property type="match status" value="2"/>
</dbReference>
<comment type="caution">
    <text evidence="10">The sequence shown here is derived from an EMBL/GenBank/DDBJ whole genome shotgun (WGS) entry which is preliminary data.</text>
</comment>
<dbReference type="Gene3D" id="2.60.40.10">
    <property type="entry name" value="Immunoglobulins"/>
    <property type="match status" value="2"/>
</dbReference>
<feature type="domain" description="PKD" evidence="9">
    <location>
        <begin position="485"/>
        <end position="573"/>
    </location>
</feature>
<keyword evidence="7" id="KW-0326">Glycosidase</keyword>
<dbReference type="PANTHER" id="PTHR35923">
    <property type="entry name" value="MAJOR EXTRACELLULAR ENDOGLUCANASE"/>
    <property type="match status" value="1"/>
</dbReference>
<dbReference type="InterPro" id="IPR022409">
    <property type="entry name" value="PKD/Chitinase_dom"/>
</dbReference>
<gene>
    <name evidence="10" type="ORF">GCM10022393_40890</name>
</gene>
<accession>A0ABP6UWI9</accession>
<keyword evidence="8" id="KW-0624">Polysaccharide degradation</keyword>
<evidence type="ECO:0000256" key="6">
    <source>
        <dbReference type="ARBA" id="ARBA00023277"/>
    </source>
</evidence>
<sequence>MKRYIYHLLVLTLLFSNVFSVLGQQQNFLTASGNTLYDATGKEVRLTGVNWFGFETALYHPHGIWSRDMKSVLQQIKDIGFNTIRVPWCNEMLNPGATVNINSYGTDAYSGVSPMNEEEGTVSTPIELMDIFVRWCQENDMKIVLDNHSRAADAFLVEGGWYTDEYSEERWIQDWLFIAERYKDYSAVVALDLNNEPHGSTWGDSNPESDWNKAAERCGNAILEVNPNALIIIEGVGEFEGDSYWWGGQLKGAAKYPIQLSDPSKLVYSAHEYGPEVSQQDWFEDPSFPSNMPGEWEEHFHYLYENNTSPIFVGEFGIKNQDAFDGVAYTWFTEFMNFMGGIYSWTFWTMNPNSGDTGGILQDDWTNVNQWKIDVLSPYFAPLIPNVIGDTGGNTAPIARVTASATSGSSPLTVQFDGSASSDADNDSLTYSWSFDDGTSDTGDTVSHTFDEEGIYQVVLTVNDGTISDTASVTITVSDDPAVVVNASISSDVTGGFAPVTISFDAGSSTSSDGSALTYSWDFGDDTNGNGSAVSHIYTNAGSFIVTVTVTNTDGISDTATQTVTVTEASGPTGDCSFGAPLSAALATIPNASYSNVYVVGNGGPDLSNVTNFTINWDLANNGLWQLSMNTNNGVPSWWSNLKSNITSQNFNSAQPSVTFSGTGFSGLDGSYYATVDGANFVLVSVDDAFTIYFSNSDTAPTCNDANKDLENVKRGDDIWKLQTNPSDTAFYLDILAPEQVREIRLYSITGQELQKLDVSASEKSTITFGDNLTSGMYLLKLMKQDGETHSLSLIKR</sequence>
<feature type="domain" description="PKD" evidence="9">
    <location>
        <begin position="397"/>
        <end position="477"/>
    </location>
</feature>
<dbReference type="PANTHER" id="PTHR35923:SF2">
    <property type="entry name" value="ENDOGLUCANASE"/>
    <property type="match status" value="1"/>
</dbReference>